<evidence type="ECO:0000256" key="3">
    <source>
        <dbReference type="ARBA" id="ARBA00005002"/>
    </source>
</evidence>
<dbReference type="PANTHER" id="PTHR33694">
    <property type="entry name" value="UDP-3-O-ACYL-N-ACETYLGLUCOSAMINE DEACETYLASE 1, MITOCHONDRIAL-RELATED"/>
    <property type="match status" value="1"/>
</dbReference>
<dbReference type="SUPFAM" id="SSF54211">
    <property type="entry name" value="Ribosomal protein S5 domain 2-like"/>
    <property type="match status" value="2"/>
</dbReference>
<reference evidence="13 14" key="1">
    <citation type="submission" date="2019-01" db="EMBL/GenBank/DDBJ databases">
        <title>Geovibrio thiophilus DSM 11263, complete genome.</title>
        <authorList>
            <person name="Spring S."/>
            <person name="Bunk B."/>
            <person name="Sproer C."/>
        </authorList>
    </citation>
    <scope>NUCLEOTIDE SEQUENCE [LARGE SCALE GENOMIC DNA]</scope>
    <source>
        <strain evidence="13 14">DSM 11263</strain>
    </source>
</reference>
<dbReference type="PANTHER" id="PTHR33694:SF1">
    <property type="entry name" value="UDP-3-O-ACYL-N-ACETYLGLUCOSAMINE DEACETYLASE 1, MITOCHONDRIAL-RELATED"/>
    <property type="match status" value="1"/>
</dbReference>
<keyword evidence="9 12" id="KW-0862">Zinc</keyword>
<dbReference type="RefSeq" id="WP_128465235.1">
    <property type="nucleotide sequence ID" value="NZ_CP035108.1"/>
</dbReference>
<dbReference type="InterPro" id="IPR004463">
    <property type="entry name" value="UDP-acyl_GlcNac_deAcase"/>
</dbReference>
<keyword evidence="14" id="KW-1185">Reference proteome</keyword>
<protein>
    <recommendedName>
        <fullName evidence="4 12">UDP-3-O-acyl-N-acetylglucosamine deacetylase</fullName>
        <shortName evidence="12">UDP-3-O-acyl-GlcNAc deacetylase</shortName>
        <ecNumber evidence="4 12">3.5.1.108</ecNumber>
    </recommendedName>
    <alternativeName>
        <fullName evidence="12">UDP-3-O-[R-3-hydroxymyristoyl]-N-acetylglucosamine deacetylase</fullName>
    </alternativeName>
</protein>
<dbReference type="NCBIfam" id="TIGR00325">
    <property type="entry name" value="lpxC"/>
    <property type="match status" value="1"/>
</dbReference>
<evidence type="ECO:0000256" key="10">
    <source>
        <dbReference type="ARBA" id="ARBA00023098"/>
    </source>
</evidence>
<evidence type="ECO:0000256" key="7">
    <source>
        <dbReference type="ARBA" id="ARBA00022723"/>
    </source>
</evidence>
<dbReference type="GO" id="GO:0046872">
    <property type="term" value="F:metal ion binding"/>
    <property type="evidence" value="ECO:0007669"/>
    <property type="project" value="UniProtKB-KW"/>
</dbReference>
<dbReference type="Proteomes" id="UP000287502">
    <property type="component" value="Chromosome"/>
</dbReference>
<proteinExistence type="inferred from homology"/>
<evidence type="ECO:0000256" key="4">
    <source>
        <dbReference type="ARBA" id="ARBA00012745"/>
    </source>
</evidence>
<comment type="pathway">
    <text evidence="3 12">Glycolipid biosynthesis; lipid IV(A) biosynthesis; lipid IV(A) from (3R)-3-hydroxytetradecanoyl-[acyl-carrier-protein] and UDP-N-acetyl-alpha-D-glucosamine: step 2/6.</text>
</comment>
<dbReference type="InterPro" id="IPR020568">
    <property type="entry name" value="Ribosomal_Su5_D2-typ_SF"/>
</dbReference>
<sequence length="300" mass="33206">MFQTTLNNKISFEGIGLHSGEVIQVVVNPSYSETGVMFRRADIQGSSYTKASPYTVTSTQLATSINCGKGSISTIEHLMSALYGLGVDNALVDVYGTEVPILDGSAYPFVGMIKEAGIKELNIKRKYLKFKKRIIIEKGDKWIELIPSRFFKVTFGISFDDNFVQEQKAYFNFSDGGFIEDVSRARTFGFKKDVDALHAMGLAKGGSLENAVVVDGSGVLNAEGLRYDDEFVRHKILDLLGDISLIGYRFYGHVRAYKSGHMLNNIFARTLLESTNCYSIIEQPETPAFGSLLELKPQGI</sequence>
<accession>A0A3R5UZA0</accession>
<dbReference type="EMBL" id="CP035108">
    <property type="protein sequence ID" value="QAR31948.1"/>
    <property type="molecule type" value="Genomic_DNA"/>
</dbReference>
<feature type="active site" description="Proton donor" evidence="12">
    <location>
        <position position="261"/>
    </location>
</feature>
<feature type="binding site" evidence="12">
    <location>
        <position position="238"/>
    </location>
    <ligand>
        <name>Zn(2+)</name>
        <dbReference type="ChEBI" id="CHEBI:29105"/>
    </ligand>
</feature>
<dbReference type="GO" id="GO:0103117">
    <property type="term" value="F:UDP-3-O-acyl-N-acetylglucosamine deacetylase activity"/>
    <property type="evidence" value="ECO:0007669"/>
    <property type="project" value="UniProtKB-UniRule"/>
</dbReference>
<keyword evidence="6 12" id="KW-0441">Lipid A biosynthesis</keyword>
<dbReference type="UniPathway" id="UPA00359">
    <property type="reaction ID" value="UER00478"/>
</dbReference>
<organism evidence="13 14">
    <name type="scientific">Geovibrio thiophilus</name>
    <dbReference type="NCBI Taxonomy" id="139438"/>
    <lineage>
        <taxon>Bacteria</taxon>
        <taxon>Pseudomonadati</taxon>
        <taxon>Deferribacterota</taxon>
        <taxon>Deferribacteres</taxon>
        <taxon>Deferribacterales</taxon>
        <taxon>Geovibrionaceae</taxon>
        <taxon>Geovibrio</taxon>
    </lineage>
</organism>
<keyword evidence="5 12" id="KW-0444">Lipid biosynthesis</keyword>
<dbReference type="EC" id="3.5.1.108" evidence="4 12"/>
<evidence type="ECO:0000313" key="14">
    <source>
        <dbReference type="Proteomes" id="UP000287502"/>
    </source>
</evidence>
<evidence type="ECO:0000256" key="5">
    <source>
        <dbReference type="ARBA" id="ARBA00022516"/>
    </source>
</evidence>
<comment type="similarity">
    <text evidence="12">Belongs to the LpxC family.</text>
</comment>
<dbReference type="Gene3D" id="3.30.230.20">
    <property type="entry name" value="lpxc deacetylase, domain 1"/>
    <property type="match status" value="1"/>
</dbReference>
<dbReference type="Gene3D" id="3.30.1700.10">
    <property type="entry name" value="lpxc deacetylase, domain 2"/>
    <property type="match status" value="1"/>
</dbReference>
<comment type="function">
    <text evidence="2 12">Catalyzes the hydrolysis of UDP-3-O-myristoyl-N-acetylglucosamine to form UDP-3-O-myristoylglucosamine and acetate, the committed step in lipid A biosynthesis.</text>
</comment>
<dbReference type="GO" id="GO:0016020">
    <property type="term" value="C:membrane"/>
    <property type="evidence" value="ECO:0007669"/>
    <property type="project" value="GOC"/>
</dbReference>
<comment type="catalytic activity">
    <reaction evidence="11 12">
        <text>a UDP-3-O-[(3R)-3-hydroxyacyl]-N-acetyl-alpha-D-glucosamine + H2O = a UDP-3-O-[(3R)-3-hydroxyacyl]-alpha-D-glucosamine + acetate</text>
        <dbReference type="Rhea" id="RHEA:67816"/>
        <dbReference type="ChEBI" id="CHEBI:15377"/>
        <dbReference type="ChEBI" id="CHEBI:30089"/>
        <dbReference type="ChEBI" id="CHEBI:137740"/>
        <dbReference type="ChEBI" id="CHEBI:173225"/>
        <dbReference type="EC" id="3.5.1.108"/>
    </reaction>
</comment>
<evidence type="ECO:0000256" key="6">
    <source>
        <dbReference type="ARBA" id="ARBA00022556"/>
    </source>
</evidence>
<dbReference type="KEGG" id="gtl:EP073_00585"/>
<feature type="binding site" evidence="12">
    <location>
        <position position="234"/>
    </location>
    <ligand>
        <name>Zn(2+)</name>
        <dbReference type="ChEBI" id="CHEBI:29105"/>
    </ligand>
</feature>
<keyword evidence="8 12" id="KW-0378">Hydrolase</keyword>
<keyword evidence="10 12" id="KW-0443">Lipid metabolism</keyword>
<comment type="cofactor">
    <cofactor evidence="1 12">
        <name>Zn(2+)</name>
        <dbReference type="ChEBI" id="CHEBI:29105"/>
    </cofactor>
</comment>
<evidence type="ECO:0000256" key="1">
    <source>
        <dbReference type="ARBA" id="ARBA00001947"/>
    </source>
</evidence>
<dbReference type="OrthoDB" id="9802746at2"/>
<dbReference type="Pfam" id="PF03331">
    <property type="entry name" value="LpxC"/>
    <property type="match status" value="1"/>
</dbReference>
<evidence type="ECO:0000256" key="8">
    <source>
        <dbReference type="ARBA" id="ARBA00022801"/>
    </source>
</evidence>
<feature type="binding site" evidence="12">
    <location>
        <position position="77"/>
    </location>
    <ligand>
        <name>Zn(2+)</name>
        <dbReference type="ChEBI" id="CHEBI:29105"/>
    </ligand>
</feature>
<dbReference type="InterPro" id="IPR015870">
    <property type="entry name" value="UDP-acyl_N-AcGlcN_deAcase_N"/>
</dbReference>
<dbReference type="AlphaFoldDB" id="A0A3R5UZA0"/>
<dbReference type="InterPro" id="IPR011334">
    <property type="entry name" value="UDP-acyl_GlcNac_deAcase_C"/>
</dbReference>
<dbReference type="HAMAP" id="MF_00388">
    <property type="entry name" value="LpxC"/>
    <property type="match status" value="1"/>
</dbReference>
<evidence type="ECO:0000256" key="12">
    <source>
        <dbReference type="HAMAP-Rule" id="MF_00388"/>
    </source>
</evidence>
<keyword evidence="7 12" id="KW-0479">Metal-binding</keyword>
<evidence type="ECO:0000313" key="13">
    <source>
        <dbReference type="EMBL" id="QAR31948.1"/>
    </source>
</evidence>
<name>A0A3R5UZA0_9BACT</name>
<gene>
    <name evidence="12" type="primary">lpxC</name>
    <name evidence="13" type="ORF">EP073_00585</name>
</gene>
<evidence type="ECO:0000256" key="11">
    <source>
        <dbReference type="ARBA" id="ARBA00024535"/>
    </source>
</evidence>
<evidence type="ECO:0000256" key="2">
    <source>
        <dbReference type="ARBA" id="ARBA00002923"/>
    </source>
</evidence>
<dbReference type="GO" id="GO:0009245">
    <property type="term" value="P:lipid A biosynthetic process"/>
    <property type="evidence" value="ECO:0007669"/>
    <property type="project" value="UniProtKB-UniRule"/>
</dbReference>
<evidence type="ECO:0000256" key="9">
    <source>
        <dbReference type="ARBA" id="ARBA00022833"/>
    </source>
</evidence>